<dbReference type="EMBL" id="QUNO01000009">
    <property type="protein sequence ID" value="REH43471.1"/>
    <property type="molecule type" value="Genomic_DNA"/>
</dbReference>
<dbReference type="InterPro" id="IPR011576">
    <property type="entry name" value="Pyridox_Oxase_N"/>
</dbReference>
<dbReference type="Proteomes" id="UP000256269">
    <property type="component" value="Unassembled WGS sequence"/>
</dbReference>
<dbReference type="InterPro" id="IPR052019">
    <property type="entry name" value="F420H2_bilvrd_red/Heme_oxyg"/>
</dbReference>
<dbReference type="GO" id="GO:0016627">
    <property type="term" value="F:oxidoreductase activity, acting on the CH-CH group of donors"/>
    <property type="evidence" value="ECO:0007669"/>
    <property type="project" value="TreeGrafter"/>
</dbReference>
<proteinExistence type="predicted"/>
<keyword evidence="4" id="KW-1185">Reference proteome</keyword>
<dbReference type="PANTHER" id="PTHR35176">
    <property type="entry name" value="HEME OXYGENASE HI_0854-RELATED"/>
    <property type="match status" value="1"/>
</dbReference>
<dbReference type="SUPFAM" id="SSF50475">
    <property type="entry name" value="FMN-binding split barrel"/>
    <property type="match status" value="1"/>
</dbReference>
<dbReference type="GO" id="GO:0005829">
    <property type="term" value="C:cytosol"/>
    <property type="evidence" value="ECO:0007669"/>
    <property type="project" value="TreeGrafter"/>
</dbReference>
<dbReference type="InterPro" id="IPR019966">
    <property type="entry name" value="F420-dep_enz_PPOX_Rv3369"/>
</dbReference>
<sequence>MELTSHLSPADRERVDARLRSNLIAWLTTVRPDGQPTSVPVWFLVREDGTVLVYSRAGNPKLRNIAANPRVSLTLDVTDIGRNVVRIEGTAAQVHDQPAPDKEPAYLAKYTERMAAMFETPEQFAAIFTTAIVITPTKLRV</sequence>
<keyword evidence="1" id="KW-0560">Oxidoreductase</keyword>
<dbReference type="Pfam" id="PF01243">
    <property type="entry name" value="PNPOx_N"/>
    <property type="match status" value="1"/>
</dbReference>
<dbReference type="RefSeq" id="WP_170217740.1">
    <property type="nucleotide sequence ID" value="NZ_CP144375.1"/>
</dbReference>
<reference evidence="3 4" key="1">
    <citation type="submission" date="2018-08" db="EMBL/GenBank/DDBJ databases">
        <title>Genomic Encyclopedia of Archaeal and Bacterial Type Strains, Phase II (KMG-II): from individual species to whole genera.</title>
        <authorList>
            <person name="Goeker M."/>
        </authorList>
    </citation>
    <scope>NUCLEOTIDE SEQUENCE [LARGE SCALE GENOMIC DNA]</scope>
    <source>
        <strain evidence="3 4">DSM 45791</strain>
    </source>
</reference>
<comment type="caution">
    <text evidence="3">The sequence shown here is derived from an EMBL/GenBank/DDBJ whole genome shotgun (WGS) entry which is preliminary data.</text>
</comment>
<evidence type="ECO:0000256" key="1">
    <source>
        <dbReference type="ARBA" id="ARBA00023002"/>
    </source>
</evidence>
<dbReference type="PANTHER" id="PTHR35176:SF6">
    <property type="entry name" value="HEME OXYGENASE HI_0854-RELATED"/>
    <property type="match status" value="1"/>
</dbReference>
<accession>A0A3E0HDX9</accession>
<dbReference type="GO" id="GO:0070967">
    <property type="term" value="F:coenzyme F420 binding"/>
    <property type="evidence" value="ECO:0007669"/>
    <property type="project" value="TreeGrafter"/>
</dbReference>
<feature type="domain" description="Pyridoxamine 5'-phosphate oxidase N-terminal" evidence="2">
    <location>
        <begin position="13"/>
        <end position="139"/>
    </location>
</feature>
<evidence type="ECO:0000313" key="4">
    <source>
        <dbReference type="Proteomes" id="UP000256269"/>
    </source>
</evidence>
<dbReference type="AlphaFoldDB" id="A0A3E0HDX9"/>
<organism evidence="3 4">
    <name type="scientific">Kutzneria buriramensis</name>
    <dbReference type="NCBI Taxonomy" id="1045776"/>
    <lineage>
        <taxon>Bacteria</taxon>
        <taxon>Bacillati</taxon>
        <taxon>Actinomycetota</taxon>
        <taxon>Actinomycetes</taxon>
        <taxon>Pseudonocardiales</taxon>
        <taxon>Pseudonocardiaceae</taxon>
        <taxon>Kutzneria</taxon>
    </lineage>
</organism>
<name>A0A3E0HDX9_9PSEU</name>
<protein>
    <submittedName>
        <fullName evidence="3">PPOX class probable F420-dependent enzyme</fullName>
    </submittedName>
</protein>
<evidence type="ECO:0000259" key="2">
    <source>
        <dbReference type="Pfam" id="PF01243"/>
    </source>
</evidence>
<dbReference type="NCBIfam" id="TIGR03667">
    <property type="entry name" value="Rv3369"/>
    <property type="match status" value="1"/>
</dbReference>
<gene>
    <name evidence="3" type="ORF">BCF44_10914</name>
</gene>
<dbReference type="Gene3D" id="2.30.110.10">
    <property type="entry name" value="Electron Transport, Fmn-binding Protein, Chain A"/>
    <property type="match status" value="1"/>
</dbReference>
<evidence type="ECO:0000313" key="3">
    <source>
        <dbReference type="EMBL" id="REH43471.1"/>
    </source>
</evidence>
<dbReference type="InterPro" id="IPR012349">
    <property type="entry name" value="Split_barrel_FMN-bd"/>
</dbReference>